<name>A0A833QSQ3_9POAL</name>
<feature type="region of interest" description="Disordered" evidence="3">
    <location>
        <begin position="372"/>
        <end position="434"/>
    </location>
</feature>
<proteinExistence type="inferred from homology"/>
<dbReference type="PANTHER" id="PTHR12902">
    <property type="entry name" value="WASP-1"/>
    <property type="match status" value="1"/>
</dbReference>
<evidence type="ECO:0000313" key="5">
    <source>
        <dbReference type="Proteomes" id="UP000623129"/>
    </source>
</evidence>
<evidence type="ECO:0000256" key="2">
    <source>
        <dbReference type="RuleBase" id="RU367034"/>
    </source>
</evidence>
<sequence length="1465" mass="164359">MTMYGYEIRNEYGLGAAELYKTAYQDDPEAILEGVAVAGLVGFLRQLGDLAEFAAEIFHGLHEEITNTASRSQNIMHRVQQLEADLPMVEKDLFHDRYTDYALMEGIRWHPNLETDSNIVTKEEMPPYVMEYYKQSRGPPQLFRLDKFDKAGAGACLKRHTDPSFYKVDLSIYGITRYRRETRTLKATRKLNPISTDITRSLKMSQNGSRPEMGKTDEDLDEVPPRRAKLKPKQFNSSLLSHMQNLLEIDSPAHGSFSKSISYTSTELETPNGSFTSVEKISTTTFHKRLKSLGSLINHNRNRQDTSSSDEKDDPPSSELLSNSSTPQQYQTGSPPDQDTESGENSDEYISDATASEVEFLDALTATVDSEMETDAEVNHKNNPSFVSEESKKFSSERKEERNNGDITEEVPKKTVVGNPDASAPISDGDFGKRRHETEPHYVTVSFKKVASKKVSYEENEFNPVTTNENGVKPTPKLQKDSFSLSLRHMAKQLLELKHDLTEDEEEDEVYSQDLEENEDELLFDRAGVRQSGTVEKGEYLIENVQSNNLIAEDMETIETEINRIVACFGEDQADLTSHENDLHGLQNIDSIETEQSYTSKEINRNNHNNLIAEDMETIETEINRIVACFGEDQADLTSHENDLHGLQNIDSIETEQSYTSKEFGEHEVHISSDVTEDGEKQDEISIDGTVTRYKTKDRVSDNEISEAENVHSIKIEKLDSGEELHADETSVDLHNMENPKETYETVMDGLVAHNLMRELHKNEMAETQNLTLVEKEQELVDSGAYLGSHGMQHGEKTYEIPGHGTVTKRSIKEEVIFNDMSDNQNLSSEEGEEFCESEMHVDSDSLRKVKKKTEKLINEEVSGSDGSEPESLNSNEKELYESEMYAGLDGKTVETYELPVNGTETRNLIQADDFDSGIAEFQIENSIKNREEFLQNEMDVSSDDMQHGKEPDEILTASTGDENLVLADPMPENLLQEQNTYHEDATEIQESEYLSDNQTEPWDSEVEVGLSVEALVDHYELLEEETRATEITTVSPRPLIKDNILLEALQSNNETSENKEEEEEAAAAAAEAESVNPISVDPVKVLGTEIEDGAVTPVACNSEVISVPVDPVTDLDNEIVDWEITPVACNSEVISVPVDPVTDLDNEIVDWEITPVACNSEVITVPVDPVTYLETEIQDEVVTAVECNSEVIPDRVMIFPPIQSIAPTSNATPEQGDIVPALPPLPPMQWRMGKPPMGPLPSLGPMAPPPRSSQFCPLPNFSNLGRPPRPKSSRVAARERKLHEVENEQIKENFEMISNTKELHNRVISPSLEKDTSLKRFASIEKNPICNETILRCEEALVKELSLKEEPLSTGDEMEEEPRKKQPSVPIPPKYPLFQVTSHDNSMLKKAPTLIQPASRLITPSMLEEIKNKSCSLKPVMVRKPNFMGPYSRTNLKVAAMLEKANAIRQAVGSDDSDNDSWSE</sequence>
<keyword evidence="2" id="KW-0206">Cytoskeleton</keyword>
<dbReference type="InterPro" id="IPR028288">
    <property type="entry name" value="SCAR/WAVE_fam"/>
</dbReference>
<keyword evidence="2" id="KW-0963">Cytoplasm</keyword>
<dbReference type="PANTHER" id="PTHR12902:SF10">
    <property type="entry name" value="PROTEIN SCAR"/>
    <property type="match status" value="1"/>
</dbReference>
<dbReference type="EMBL" id="SWLB01000012">
    <property type="protein sequence ID" value="KAF3331825.1"/>
    <property type="molecule type" value="Genomic_DNA"/>
</dbReference>
<dbReference type="Proteomes" id="UP000623129">
    <property type="component" value="Unassembled WGS sequence"/>
</dbReference>
<evidence type="ECO:0000313" key="4">
    <source>
        <dbReference type="EMBL" id="KAF3331825.1"/>
    </source>
</evidence>
<comment type="similarity">
    <text evidence="1 2">Belongs to the SCAR/WAVE family.</text>
</comment>
<dbReference type="GO" id="GO:2000601">
    <property type="term" value="P:positive regulation of Arp2/3 complex-mediated actin nucleation"/>
    <property type="evidence" value="ECO:0007669"/>
    <property type="project" value="TreeGrafter"/>
</dbReference>
<keyword evidence="5" id="KW-1185">Reference proteome</keyword>
<evidence type="ECO:0000256" key="3">
    <source>
        <dbReference type="SAM" id="MobiDB-lite"/>
    </source>
</evidence>
<dbReference type="Gene3D" id="6.10.280.150">
    <property type="match status" value="1"/>
</dbReference>
<reference evidence="4" key="1">
    <citation type="submission" date="2020-01" db="EMBL/GenBank/DDBJ databases">
        <title>Genome sequence of Kobresia littledalei, the first chromosome-level genome in the family Cyperaceae.</title>
        <authorList>
            <person name="Qu G."/>
        </authorList>
    </citation>
    <scope>NUCLEOTIDE SEQUENCE</scope>
    <source>
        <strain evidence="4">C.B.Clarke</strain>
        <tissue evidence="4">Leaf</tissue>
    </source>
</reference>
<comment type="function">
    <text evidence="2">Involved in regulation of actin and microtubule organization. Part of a WAVE complex that activates the Arp2/3 complex.</text>
</comment>
<feature type="compositionally biased region" description="Basic and acidic residues" evidence="3">
    <location>
        <begin position="389"/>
        <end position="404"/>
    </location>
</feature>
<dbReference type="GO" id="GO:0071933">
    <property type="term" value="F:Arp2/3 complex binding"/>
    <property type="evidence" value="ECO:0007669"/>
    <property type="project" value="TreeGrafter"/>
</dbReference>
<dbReference type="OrthoDB" id="1929108at2759"/>
<evidence type="ECO:0000256" key="1">
    <source>
        <dbReference type="ARBA" id="ARBA00006993"/>
    </source>
</evidence>
<dbReference type="GO" id="GO:0030036">
    <property type="term" value="P:actin cytoskeleton organization"/>
    <property type="evidence" value="ECO:0007669"/>
    <property type="project" value="UniProtKB-UniRule"/>
</dbReference>
<dbReference type="GO" id="GO:0003779">
    <property type="term" value="F:actin binding"/>
    <property type="evidence" value="ECO:0007669"/>
    <property type="project" value="UniProtKB-UniRule"/>
</dbReference>
<feature type="compositionally biased region" description="Polar residues" evidence="3">
    <location>
        <begin position="320"/>
        <end position="337"/>
    </location>
</feature>
<feature type="region of interest" description="Disordered" evidence="3">
    <location>
        <begin position="1262"/>
        <end position="1281"/>
    </location>
</feature>
<comment type="caution">
    <text evidence="4">The sequence shown here is derived from an EMBL/GenBank/DDBJ whole genome shotgun (WGS) entry which is preliminary data.</text>
</comment>
<accession>A0A833QSQ3</accession>
<gene>
    <name evidence="4" type="ORF">FCM35_KLT03231</name>
</gene>
<organism evidence="4 5">
    <name type="scientific">Carex littledalei</name>
    <dbReference type="NCBI Taxonomy" id="544730"/>
    <lineage>
        <taxon>Eukaryota</taxon>
        <taxon>Viridiplantae</taxon>
        <taxon>Streptophyta</taxon>
        <taxon>Embryophyta</taxon>
        <taxon>Tracheophyta</taxon>
        <taxon>Spermatophyta</taxon>
        <taxon>Magnoliopsida</taxon>
        <taxon>Liliopsida</taxon>
        <taxon>Poales</taxon>
        <taxon>Cyperaceae</taxon>
        <taxon>Cyperoideae</taxon>
        <taxon>Cariceae</taxon>
        <taxon>Carex</taxon>
        <taxon>Carex subgen. Euthyceras</taxon>
    </lineage>
</organism>
<feature type="compositionally biased region" description="Acidic residues" evidence="3">
    <location>
        <begin position="338"/>
        <end position="348"/>
    </location>
</feature>
<dbReference type="GO" id="GO:0034237">
    <property type="term" value="F:protein kinase A regulatory subunit binding"/>
    <property type="evidence" value="ECO:0007669"/>
    <property type="project" value="TreeGrafter"/>
</dbReference>
<feature type="region of interest" description="Disordered" evidence="3">
    <location>
        <begin position="1352"/>
        <end position="1375"/>
    </location>
</feature>
<keyword evidence="2" id="KW-0009">Actin-binding</keyword>
<feature type="region of interest" description="Disordered" evidence="3">
    <location>
        <begin position="204"/>
        <end position="223"/>
    </location>
</feature>
<feature type="region of interest" description="Disordered" evidence="3">
    <location>
        <begin position="294"/>
        <end position="348"/>
    </location>
</feature>
<dbReference type="GO" id="GO:0005856">
    <property type="term" value="C:cytoskeleton"/>
    <property type="evidence" value="ECO:0007669"/>
    <property type="project" value="UniProtKB-SubCell"/>
</dbReference>
<feature type="region of interest" description="Disordered" evidence="3">
    <location>
        <begin position="1052"/>
        <end position="1074"/>
    </location>
</feature>
<comment type="subcellular location">
    <subcellularLocation>
        <location evidence="2">Cytoplasm</location>
        <location evidence="2">Cytoskeleton</location>
    </subcellularLocation>
</comment>
<dbReference type="Gene3D" id="1.20.5.340">
    <property type="match status" value="1"/>
</dbReference>
<protein>
    <recommendedName>
        <fullName evidence="2">Protein SCAR</fullName>
    </recommendedName>
    <alternativeName>
        <fullName evidence="2">Protein WAVE</fullName>
    </alternativeName>
</protein>